<dbReference type="EMBL" id="JACCJC010000001">
    <property type="protein sequence ID" value="KAF6241304.1"/>
    <property type="molecule type" value="Genomic_DNA"/>
</dbReference>
<dbReference type="RefSeq" id="XP_037170544.1">
    <property type="nucleotide sequence ID" value="XM_037301965.1"/>
</dbReference>
<name>A0A8H6LAA2_9LECA</name>
<feature type="region of interest" description="Disordered" evidence="1">
    <location>
        <begin position="105"/>
        <end position="130"/>
    </location>
</feature>
<dbReference type="GeneID" id="59281694"/>
<comment type="caution">
    <text evidence="2">The sequence shown here is derived from an EMBL/GenBank/DDBJ whole genome shotgun (WGS) entry which is preliminary data.</text>
</comment>
<organism evidence="2 3">
    <name type="scientific">Letharia columbiana</name>
    <dbReference type="NCBI Taxonomy" id="112416"/>
    <lineage>
        <taxon>Eukaryota</taxon>
        <taxon>Fungi</taxon>
        <taxon>Dikarya</taxon>
        <taxon>Ascomycota</taxon>
        <taxon>Pezizomycotina</taxon>
        <taxon>Lecanoromycetes</taxon>
        <taxon>OSLEUM clade</taxon>
        <taxon>Lecanoromycetidae</taxon>
        <taxon>Lecanorales</taxon>
        <taxon>Lecanorineae</taxon>
        <taxon>Parmeliaceae</taxon>
        <taxon>Letharia</taxon>
    </lineage>
</organism>
<evidence type="ECO:0000313" key="2">
    <source>
        <dbReference type="EMBL" id="KAF6241304.1"/>
    </source>
</evidence>
<sequence length="256" mass="26758">MPPAKSTRSVELQPLSRSALRARVDMPNTPQDLVYAVSARVLIPAAAQSTQIAATSPLTKAKGTAASNSGGVALSPSVGSLKSKSQYILPFRQTLSHGDAVTRSLGIPSPVSEHQASSGKTTLISGPSTSFQSTKSIELPALVIGSQTITADVQNRYILAGGQSLPPGSTTTMGSGTFITVLAPQSSGTQMLLASGSSTALLSHATAPPKLSKIPPLLPIRWQNIISIFPFILYRRETHYSLHRMYVSNGPSAAEP</sequence>
<proteinExistence type="predicted"/>
<evidence type="ECO:0000256" key="1">
    <source>
        <dbReference type="SAM" id="MobiDB-lite"/>
    </source>
</evidence>
<gene>
    <name evidence="2" type="ORF">HO173_000014</name>
</gene>
<reference evidence="2 3" key="1">
    <citation type="journal article" date="2020" name="Genomics">
        <title>Complete, high-quality genomes from long-read metagenomic sequencing of two wolf lichen thalli reveals enigmatic genome architecture.</title>
        <authorList>
            <person name="McKenzie S.K."/>
            <person name="Walston R.F."/>
            <person name="Allen J.L."/>
        </authorList>
    </citation>
    <scope>NUCLEOTIDE SEQUENCE [LARGE SCALE GENOMIC DNA]</scope>
    <source>
        <strain evidence="2">WasteWater2</strain>
    </source>
</reference>
<dbReference type="Proteomes" id="UP000578531">
    <property type="component" value="Unassembled WGS sequence"/>
</dbReference>
<accession>A0A8H6LAA2</accession>
<keyword evidence="3" id="KW-1185">Reference proteome</keyword>
<evidence type="ECO:0000313" key="3">
    <source>
        <dbReference type="Proteomes" id="UP000578531"/>
    </source>
</evidence>
<dbReference type="AlphaFoldDB" id="A0A8H6LAA2"/>
<feature type="compositionally biased region" description="Polar residues" evidence="1">
    <location>
        <begin position="112"/>
        <end position="130"/>
    </location>
</feature>
<dbReference type="OrthoDB" id="3944128at2759"/>
<protein>
    <submittedName>
        <fullName evidence="2">Uncharacterized protein</fullName>
    </submittedName>
</protein>